<dbReference type="InterPro" id="IPR050993">
    <property type="entry name" value="Isochorismatase_domain"/>
</dbReference>
<evidence type="ECO:0000313" key="3">
    <source>
        <dbReference type="Proteomes" id="UP000217265"/>
    </source>
</evidence>
<feature type="domain" description="Isochorismatase-like" evidence="1">
    <location>
        <begin position="12"/>
        <end position="160"/>
    </location>
</feature>
<dbReference type="Proteomes" id="UP000217265">
    <property type="component" value="Chromosome"/>
</dbReference>
<organism evidence="2 3">
    <name type="scientific">Nibricoccus aquaticus</name>
    <dbReference type="NCBI Taxonomy" id="2576891"/>
    <lineage>
        <taxon>Bacteria</taxon>
        <taxon>Pseudomonadati</taxon>
        <taxon>Verrucomicrobiota</taxon>
        <taxon>Opitutia</taxon>
        <taxon>Opitutales</taxon>
        <taxon>Opitutaceae</taxon>
        <taxon>Nibricoccus</taxon>
    </lineage>
</organism>
<protein>
    <submittedName>
        <fullName evidence="2">Isochorismatase</fullName>
    </submittedName>
</protein>
<dbReference type="KEGG" id="vbh:CMV30_00985"/>
<dbReference type="InterPro" id="IPR000868">
    <property type="entry name" value="Isochorismatase-like_dom"/>
</dbReference>
<keyword evidence="3" id="KW-1185">Reference proteome</keyword>
<gene>
    <name evidence="2" type="ORF">CMV30_00985</name>
</gene>
<dbReference type="EMBL" id="CP023344">
    <property type="protein sequence ID" value="ATC62655.1"/>
    <property type="molecule type" value="Genomic_DNA"/>
</dbReference>
<evidence type="ECO:0000313" key="2">
    <source>
        <dbReference type="EMBL" id="ATC62655.1"/>
    </source>
</evidence>
<dbReference type="AlphaFoldDB" id="A0A290Q1Y0"/>
<dbReference type="PANTHER" id="PTHR14119:SF3">
    <property type="entry name" value="ISOCHORISMATASE DOMAIN-CONTAINING PROTEIN 2"/>
    <property type="match status" value="1"/>
</dbReference>
<dbReference type="PANTHER" id="PTHR14119">
    <property type="entry name" value="HYDROLASE"/>
    <property type="match status" value="1"/>
</dbReference>
<accession>A0A290Q1Y0</accession>
<dbReference type="Gene3D" id="3.40.50.850">
    <property type="entry name" value="Isochorismatase-like"/>
    <property type="match status" value="1"/>
</dbReference>
<dbReference type="OrthoDB" id="9789777at2"/>
<proteinExistence type="predicted"/>
<dbReference type="InterPro" id="IPR036380">
    <property type="entry name" value="Isochorismatase-like_sf"/>
</dbReference>
<dbReference type="Pfam" id="PF00857">
    <property type="entry name" value="Isochorismatase"/>
    <property type="match status" value="1"/>
</dbReference>
<name>A0A290Q1Y0_9BACT</name>
<evidence type="ECO:0000259" key="1">
    <source>
        <dbReference type="Pfam" id="PF00857"/>
    </source>
</evidence>
<dbReference type="RefSeq" id="WP_096054290.1">
    <property type="nucleotide sequence ID" value="NZ_CP023344.1"/>
</dbReference>
<reference evidence="2 3" key="1">
    <citation type="submission" date="2017-09" db="EMBL/GenBank/DDBJ databases">
        <title>Complete genome sequence of Verrucomicrobial strain HZ-65, isolated from freshwater.</title>
        <authorList>
            <person name="Choi A."/>
        </authorList>
    </citation>
    <scope>NUCLEOTIDE SEQUENCE [LARGE SCALE GENOMIC DNA]</scope>
    <source>
        <strain evidence="2 3">HZ-65</strain>
    </source>
</reference>
<dbReference type="SUPFAM" id="SSF52499">
    <property type="entry name" value="Isochorismatase-like hydrolases"/>
    <property type="match status" value="1"/>
</dbReference>
<sequence>MPDTFSPFAGALLLCVDMQEIFLDEIDDSDAITSRVSFSIECARILGLHVAFTEQVPQKLGPTIPSLKKLAPKAHTFGKSTFSALADDGIRDALKSLNVEHLILCGIETSICIYQTALDAIDNNFQVTILTDATGGRRPEDARPSLESLIRAGAYVLPSEAVFYSILGSASHPAFKTFNAAVKKYD</sequence>